<evidence type="ECO:0000313" key="2">
    <source>
        <dbReference type="EMBL" id="KAK0754331.1"/>
    </source>
</evidence>
<accession>A0AA40FAV9</accession>
<reference evidence="2" key="1">
    <citation type="submission" date="2023-06" db="EMBL/GenBank/DDBJ databases">
        <title>Genome-scale phylogeny and comparative genomics of the fungal order Sordariales.</title>
        <authorList>
            <consortium name="Lawrence Berkeley National Laboratory"/>
            <person name="Hensen N."/>
            <person name="Bonometti L."/>
            <person name="Westerberg I."/>
            <person name="Brannstrom I.O."/>
            <person name="Guillou S."/>
            <person name="Cros-Aarteil S."/>
            <person name="Calhoun S."/>
            <person name="Haridas S."/>
            <person name="Kuo A."/>
            <person name="Mondo S."/>
            <person name="Pangilinan J."/>
            <person name="Riley R."/>
            <person name="LaButti K."/>
            <person name="Andreopoulos B."/>
            <person name="Lipzen A."/>
            <person name="Chen C."/>
            <person name="Yanf M."/>
            <person name="Daum C."/>
            <person name="Ng V."/>
            <person name="Clum A."/>
            <person name="Steindorff A."/>
            <person name="Ohm R."/>
            <person name="Martin F."/>
            <person name="Silar P."/>
            <person name="Natvig D."/>
            <person name="Lalanne C."/>
            <person name="Gautier V."/>
            <person name="Ament-velasquez S.L."/>
            <person name="Kruys A."/>
            <person name="Hutchinson M.I."/>
            <person name="Powell A.J."/>
            <person name="Barry K."/>
            <person name="Miller A.N."/>
            <person name="Grigoriev I.V."/>
            <person name="Debuchy R."/>
            <person name="Gladieux P."/>
            <person name="Thoren M.H."/>
            <person name="Johannesson H."/>
        </authorList>
    </citation>
    <scope>NUCLEOTIDE SEQUENCE</scope>
    <source>
        <strain evidence="2">SMH3187-1</strain>
    </source>
</reference>
<dbReference type="AlphaFoldDB" id="A0AA40FAV9"/>
<feature type="compositionally biased region" description="Polar residues" evidence="1">
    <location>
        <begin position="1"/>
        <end position="11"/>
    </location>
</feature>
<protein>
    <submittedName>
        <fullName evidence="2">Uncharacterized protein</fullName>
    </submittedName>
</protein>
<gene>
    <name evidence="2" type="ORF">B0T18DRAFT_312384</name>
</gene>
<keyword evidence="3" id="KW-1185">Reference proteome</keyword>
<dbReference type="EMBL" id="JAUKUD010000001">
    <property type="protein sequence ID" value="KAK0754331.1"/>
    <property type="molecule type" value="Genomic_DNA"/>
</dbReference>
<evidence type="ECO:0000313" key="3">
    <source>
        <dbReference type="Proteomes" id="UP001172155"/>
    </source>
</evidence>
<dbReference type="InterPro" id="IPR022025">
    <property type="entry name" value="Amidoligase_2"/>
</dbReference>
<comment type="caution">
    <text evidence="2">The sequence shown here is derived from an EMBL/GenBank/DDBJ whole genome shotgun (WGS) entry which is preliminary data.</text>
</comment>
<dbReference type="Proteomes" id="UP001172155">
    <property type="component" value="Unassembled WGS sequence"/>
</dbReference>
<proteinExistence type="predicted"/>
<dbReference type="PANTHER" id="PTHR36847:SF1">
    <property type="entry name" value="AMIDOLIGASE ENZYME"/>
    <property type="match status" value="1"/>
</dbReference>
<sequence length="409" mass="45115">MAPQRHTTTTRYRIAHHSSSSGNGHGHPTPTSKSPDFLLCYEFTILLRSRHTRHPTATSLLEDLASKLSRGGFPVHIHARNALTPEDHRLWTLSTDHTQNHPKTHHPGQFPIKLTSPLFPFPCPPSTANLLTTLPLLFSLLHFDFKPTLSPSSSSHIHLVPSRGVWTLGEAKRLACAALYFEPVLDALVPASRRRSPLAKSNRHNRYLGRRTVADGILALRRHTDSFPALAARMNWCGAASATGAALRRTADFLHAGYRWNFADLDSDRAGAGTVEFRLPPGVLDARGAIGWAVLAGCFARLACGFELDAGVAPSLVNLGRWVRYEARLCGVPGQWVEYLRDMFAQADGAVVAMSARERAKAVRDADKISGDEAVRLRWEEILGRSAGQDKFRAYMRYAGKGDRVSMLP</sequence>
<name>A0AA40FAV9_9PEZI</name>
<evidence type="ECO:0000256" key="1">
    <source>
        <dbReference type="SAM" id="MobiDB-lite"/>
    </source>
</evidence>
<dbReference type="PANTHER" id="PTHR36847">
    <property type="entry name" value="AMIDOLIGASE ENZYME"/>
    <property type="match status" value="1"/>
</dbReference>
<feature type="region of interest" description="Disordered" evidence="1">
    <location>
        <begin position="1"/>
        <end position="31"/>
    </location>
</feature>
<organism evidence="2 3">
    <name type="scientific">Schizothecium vesticola</name>
    <dbReference type="NCBI Taxonomy" id="314040"/>
    <lineage>
        <taxon>Eukaryota</taxon>
        <taxon>Fungi</taxon>
        <taxon>Dikarya</taxon>
        <taxon>Ascomycota</taxon>
        <taxon>Pezizomycotina</taxon>
        <taxon>Sordariomycetes</taxon>
        <taxon>Sordariomycetidae</taxon>
        <taxon>Sordariales</taxon>
        <taxon>Schizotheciaceae</taxon>
        <taxon>Schizothecium</taxon>
    </lineage>
</organism>
<dbReference type="Pfam" id="PF12224">
    <property type="entry name" value="Amidoligase_2"/>
    <property type="match status" value="1"/>
</dbReference>